<dbReference type="InterPro" id="IPR001841">
    <property type="entry name" value="Znf_RING"/>
</dbReference>
<dbReference type="OrthoDB" id="8062037at2759"/>
<dbReference type="Gene3D" id="3.30.40.10">
    <property type="entry name" value="Zinc/RING finger domain, C3HC4 (zinc finger)"/>
    <property type="match status" value="1"/>
</dbReference>
<organism evidence="3 4">
    <name type="scientific">Anopheles albimanus</name>
    <name type="common">New world malaria mosquito</name>
    <dbReference type="NCBI Taxonomy" id="7167"/>
    <lineage>
        <taxon>Eukaryota</taxon>
        <taxon>Metazoa</taxon>
        <taxon>Ecdysozoa</taxon>
        <taxon>Arthropoda</taxon>
        <taxon>Hexapoda</taxon>
        <taxon>Insecta</taxon>
        <taxon>Pterygota</taxon>
        <taxon>Neoptera</taxon>
        <taxon>Endopterygota</taxon>
        <taxon>Diptera</taxon>
        <taxon>Nematocera</taxon>
        <taxon>Culicoidea</taxon>
        <taxon>Culicidae</taxon>
        <taxon>Anophelinae</taxon>
        <taxon>Anopheles</taxon>
    </lineage>
</organism>
<evidence type="ECO:0000256" key="2">
    <source>
        <dbReference type="ARBA" id="ARBA00022833"/>
    </source>
</evidence>
<keyword evidence="2" id="KW-0862">Zinc</keyword>
<dbReference type="GO" id="GO:0008270">
    <property type="term" value="F:zinc ion binding"/>
    <property type="evidence" value="ECO:0007669"/>
    <property type="project" value="UniProtKB-KW"/>
</dbReference>
<sequence length="356" mass="40570">MGLVEDEVAEVQRLCENVLQKSKLITCLASLIRIDLQQTKSRQLTVCARFPQNYPAGKLLLEFKSKTMPSVFLERFLNICDTKLAEFTGRPQVMNILKFIDGYLSENPLCIVLDEIHNLRHMLSNANDLKLKQKTSTVSVVARGGQYFYSGKFTVPESYPAERVQWETFECNLPAPLVLFVNGQAKEIARQCVEAPLRKLKANESFEVKPSLQRTLGFIIAALQDFPNEKCPICLSCCLPACPTEIVTQDESDAFVVRMFCGHIYHQGCLKRYMSEPPFPEGGKLCPAPKKHPRSDRRANDLQYYEQLKTQKPDAVCGQRVTHDRWGLNNVKSAEAKWAHQQARIRELEEVIDFLQ</sequence>
<dbReference type="VEuPathDB" id="VectorBase:AALB20_031214"/>
<dbReference type="PROSITE" id="PS51379">
    <property type="entry name" value="4FE4S_FER_2"/>
    <property type="match status" value="1"/>
</dbReference>
<dbReference type="PANTHER" id="PTHR40237:SF1">
    <property type="entry name" value="LD44813P"/>
    <property type="match status" value="1"/>
</dbReference>
<keyword evidence="1" id="KW-0479">Metal-binding</keyword>
<dbReference type="KEGG" id="aali:118467427"/>
<evidence type="ECO:0000256" key="1">
    <source>
        <dbReference type="ARBA" id="ARBA00022771"/>
    </source>
</evidence>
<dbReference type="InterPro" id="IPR013083">
    <property type="entry name" value="Znf_RING/FYVE/PHD"/>
</dbReference>
<dbReference type="RefSeq" id="XP_035793805.1">
    <property type="nucleotide sequence ID" value="XM_035937912.1"/>
</dbReference>
<dbReference type="PANTHER" id="PTHR40237">
    <property type="entry name" value="LD44813P"/>
    <property type="match status" value="1"/>
</dbReference>
<evidence type="ECO:0000313" key="4">
    <source>
        <dbReference type="Proteomes" id="UP000069272"/>
    </source>
</evidence>
<dbReference type="GeneID" id="118467427"/>
<keyword evidence="4" id="KW-1185">Reference proteome</keyword>
<proteinExistence type="predicted"/>
<name>A0A182FKF1_ANOAL</name>
<dbReference type="VEuPathDB" id="VectorBase:AALB006997"/>
<dbReference type="CDD" id="cd16448">
    <property type="entry name" value="RING-H2"/>
    <property type="match status" value="1"/>
</dbReference>
<dbReference type="AlphaFoldDB" id="A0A182FKF1"/>
<dbReference type="SUPFAM" id="SSF57850">
    <property type="entry name" value="RING/U-box"/>
    <property type="match status" value="1"/>
</dbReference>
<keyword evidence="1" id="KW-0863">Zinc-finger</keyword>
<evidence type="ECO:0000313" key="3">
    <source>
        <dbReference type="EnsemblMetazoa" id="AALB006997-PA"/>
    </source>
</evidence>
<reference evidence="3" key="2">
    <citation type="submission" date="2022-08" db="UniProtKB">
        <authorList>
            <consortium name="EnsemblMetazoa"/>
        </authorList>
    </citation>
    <scope>IDENTIFICATION</scope>
    <source>
        <strain evidence="3">STECLA/ALBI9_A</strain>
    </source>
</reference>
<dbReference type="Proteomes" id="UP000069272">
    <property type="component" value="Chromosome 3R"/>
</dbReference>
<reference evidence="3 4" key="1">
    <citation type="journal article" date="2017" name="G3 (Bethesda)">
        <title>The Physical Genome Mapping of Anopheles albimanus Corrected Scaffold Misassemblies and Identified Interarm Rearrangements in Genus Anopheles.</title>
        <authorList>
            <person name="Artemov G.N."/>
            <person name="Peery A.N."/>
            <person name="Jiang X."/>
            <person name="Tu Z."/>
            <person name="Stegniy V.N."/>
            <person name="Sharakhova M.V."/>
            <person name="Sharakhov I.V."/>
        </authorList>
    </citation>
    <scope>NUCLEOTIDE SEQUENCE [LARGE SCALE GENOMIC DNA]</scope>
    <source>
        <strain evidence="3 4">ALBI9_A</strain>
    </source>
</reference>
<dbReference type="InterPro" id="IPR017896">
    <property type="entry name" value="4Fe4S_Fe-S-bd"/>
</dbReference>
<dbReference type="EnsemblMetazoa" id="AALB006997-RA">
    <property type="protein sequence ID" value="AALB006997-PA"/>
    <property type="gene ID" value="AALB006997"/>
</dbReference>
<dbReference type="PROSITE" id="PS50089">
    <property type="entry name" value="ZF_RING_2"/>
    <property type="match status" value="1"/>
</dbReference>
<protein>
    <submittedName>
        <fullName evidence="3">Uncharacterized protein</fullName>
    </submittedName>
</protein>
<accession>A0A182FKF1</accession>